<dbReference type="Proteomes" id="UP000006786">
    <property type="component" value="Unassembled WGS sequence"/>
</dbReference>
<dbReference type="PATRIC" id="fig|391937.3.peg.1110"/>
<dbReference type="Pfam" id="PF03466">
    <property type="entry name" value="LysR_substrate"/>
    <property type="match status" value="1"/>
</dbReference>
<comment type="similarity">
    <text evidence="1">Belongs to the LysR transcriptional regulatory family.</text>
</comment>
<dbReference type="Gene3D" id="3.40.190.10">
    <property type="entry name" value="Periplasmic binding protein-like II"/>
    <property type="match status" value="2"/>
</dbReference>
<keyword evidence="3" id="KW-0238">DNA-binding</keyword>
<dbReference type="GO" id="GO:0043565">
    <property type="term" value="F:sequence-specific DNA binding"/>
    <property type="evidence" value="ECO:0007669"/>
    <property type="project" value="TreeGrafter"/>
</dbReference>
<proteinExistence type="inferred from homology"/>
<dbReference type="Pfam" id="PF00126">
    <property type="entry name" value="HTH_1"/>
    <property type="match status" value="1"/>
</dbReference>
<evidence type="ECO:0000313" key="6">
    <source>
        <dbReference type="EMBL" id="EKF19749.1"/>
    </source>
</evidence>
<evidence type="ECO:0000256" key="1">
    <source>
        <dbReference type="ARBA" id="ARBA00009437"/>
    </source>
</evidence>
<dbReference type="CDD" id="cd08432">
    <property type="entry name" value="PBP2_GcdR_TrpI_HvrB_AmpR_like"/>
    <property type="match status" value="1"/>
</dbReference>
<gene>
    <name evidence="6" type="ORF">NA2_05393</name>
</gene>
<dbReference type="eggNOG" id="COG0583">
    <property type="taxonomic scope" value="Bacteria"/>
</dbReference>
<organism evidence="6 7">
    <name type="scientific">Nitratireductor pacificus pht-3B</name>
    <dbReference type="NCBI Taxonomy" id="391937"/>
    <lineage>
        <taxon>Bacteria</taxon>
        <taxon>Pseudomonadati</taxon>
        <taxon>Pseudomonadota</taxon>
        <taxon>Alphaproteobacteria</taxon>
        <taxon>Hyphomicrobiales</taxon>
        <taxon>Phyllobacteriaceae</taxon>
        <taxon>Nitratireductor</taxon>
    </lineage>
</organism>
<dbReference type="GO" id="GO:0006351">
    <property type="term" value="P:DNA-templated transcription"/>
    <property type="evidence" value="ECO:0007669"/>
    <property type="project" value="TreeGrafter"/>
</dbReference>
<evidence type="ECO:0000313" key="7">
    <source>
        <dbReference type="Proteomes" id="UP000006786"/>
    </source>
</evidence>
<keyword evidence="4" id="KW-0804">Transcription</keyword>
<dbReference type="InterPro" id="IPR005119">
    <property type="entry name" value="LysR_subst-bd"/>
</dbReference>
<keyword evidence="2" id="KW-0805">Transcription regulation</keyword>
<dbReference type="Gene3D" id="1.10.10.10">
    <property type="entry name" value="Winged helix-like DNA-binding domain superfamily/Winged helix DNA-binding domain"/>
    <property type="match status" value="1"/>
</dbReference>
<evidence type="ECO:0000256" key="3">
    <source>
        <dbReference type="ARBA" id="ARBA00023125"/>
    </source>
</evidence>
<dbReference type="InterPro" id="IPR036390">
    <property type="entry name" value="WH_DNA-bd_sf"/>
</dbReference>
<keyword evidence="7" id="KW-1185">Reference proteome</keyword>
<feature type="domain" description="HTH lysR-type" evidence="5">
    <location>
        <begin position="5"/>
        <end position="62"/>
    </location>
</feature>
<dbReference type="PROSITE" id="PS50931">
    <property type="entry name" value="HTH_LYSR"/>
    <property type="match status" value="1"/>
</dbReference>
<dbReference type="InterPro" id="IPR058163">
    <property type="entry name" value="LysR-type_TF_proteobact-type"/>
</dbReference>
<dbReference type="FunFam" id="1.10.10.10:FF:000001">
    <property type="entry name" value="LysR family transcriptional regulator"/>
    <property type="match status" value="1"/>
</dbReference>
<dbReference type="PANTHER" id="PTHR30537">
    <property type="entry name" value="HTH-TYPE TRANSCRIPTIONAL REGULATOR"/>
    <property type="match status" value="1"/>
</dbReference>
<name>K2LPX1_9HYPH</name>
<dbReference type="PANTHER" id="PTHR30537:SF74">
    <property type="entry name" value="HTH-TYPE TRANSCRIPTIONAL REGULATOR TRPI"/>
    <property type="match status" value="1"/>
</dbReference>
<dbReference type="InterPro" id="IPR036388">
    <property type="entry name" value="WH-like_DNA-bd_sf"/>
</dbReference>
<evidence type="ECO:0000256" key="2">
    <source>
        <dbReference type="ARBA" id="ARBA00023015"/>
    </source>
</evidence>
<protein>
    <submittedName>
        <fullName evidence="6">LysR family transcriptional regulator</fullName>
    </submittedName>
</protein>
<dbReference type="RefSeq" id="WP_008595077.1">
    <property type="nucleotide sequence ID" value="NZ_AMRM01000005.1"/>
</dbReference>
<evidence type="ECO:0000256" key="4">
    <source>
        <dbReference type="ARBA" id="ARBA00023163"/>
    </source>
</evidence>
<accession>K2LPX1</accession>
<dbReference type="STRING" id="391937.NA2_05393"/>
<dbReference type="AlphaFoldDB" id="K2LPX1"/>
<comment type="caution">
    <text evidence="6">The sequence shown here is derived from an EMBL/GenBank/DDBJ whole genome shotgun (WGS) entry which is preliminary data.</text>
</comment>
<dbReference type="EMBL" id="AMRM01000005">
    <property type="protein sequence ID" value="EKF19749.1"/>
    <property type="molecule type" value="Genomic_DNA"/>
</dbReference>
<sequence>MRRLPSLRGLQAFEAVARAGSLANAAELLGITPSAVSHRLRSLEEELGKQLLQRSASGLSLTEAGRRYRVGVGDAFARLAEATSALVGPDLSRPLTVSLSTSIGVRWLMPRFDRFRTCHPDIEIAILSTNRLADLAAGDAHLALRYGKGAWPNLCADLILECTVTPLCAPSVAERLAGRPPTEALAEATMLECTDDDWGIWLDAAEATGVEPAKRLNFPDCSMAAAAAVHGQGVMIGYSSFADEELAAGTLVQPFALTVPAKSAYYLVYQKEQLDDARVRAFRDWILSESASGAQKA</sequence>
<dbReference type="SUPFAM" id="SSF53850">
    <property type="entry name" value="Periplasmic binding protein-like II"/>
    <property type="match status" value="1"/>
</dbReference>
<dbReference type="OrthoDB" id="9807765at2"/>
<dbReference type="SUPFAM" id="SSF46785">
    <property type="entry name" value="Winged helix' DNA-binding domain"/>
    <property type="match status" value="1"/>
</dbReference>
<evidence type="ECO:0000259" key="5">
    <source>
        <dbReference type="PROSITE" id="PS50931"/>
    </source>
</evidence>
<dbReference type="InterPro" id="IPR000847">
    <property type="entry name" value="LysR_HTH_N"/>
</dbReference>
<reference evidence="6 7" key="1">
    <citation type="journal article" date="2012" name="J. Bacteriol.">
        <title>Genome Sequence of Nitratireductor pacificus Type Strain pht-3B.</title>
        <authorList>
            <person name="Lai Q."/>
            <person name="Li G."/>
            <person name="Shao Z."/>
        </authorList>
    </citation>
    <scope>NUCLEOTIDE SEQUENCE [LARGE SCALE GENOMIC DNA]</scope>
    <source>
        <strain evidence="7">pht-3B</strain>
    </source>
</reference>
<dbReference type="GO" id="GO:0003700">
    <property type="term" value="F:DNA-binding transcription factor activity"/>
    <property type="evidence" value="ECO:0007669"/>
    <property type="project" value="InterPro"/>
</dbReference>